<organismHost>
    <name type="scientific">Cynomys ludovicianus</name>
    <name type="common">Black-tailed prairie dog</name>
    <dbReference type="NCBI Taxonomy" id="45480"/>
</organismHost>
<organism evidence="1 2">
    <name type="scientific">Monkeypox virus</name>
    <name type="common">MPXV</name>
    <dbReference type="NCBI Taxonomy" id="10244"/>
    <lineage>
        <taxon>Viruses</taxon>
        <taxon>Varidnaviria</taxon>
        <taxon>Bamfordvirae</taxon>
        <taxon>Nucleocytoviricota</taxon>
        <taxon>Pokkesviricetes</taxon>
        <taxon>Chitovirales</taxon>
        <taxon>Poxviridae</taxon>
        <taxon>Chordopoxvirinae</taxon>
        <taxon>Orthopoxvirus</taxon>
        <taxon>Orthopoxvirus monkeypox</taxon>
    </lineage>
</organism>
<evidence type="ECO:0000313" key="1">
    <source>
        <dbReference type="EMBL" id="QGQ59727.1"/>
    </source>
</evidence>
<organismHost>
    <name type="scientific">Cynomys gunnisoni</name>
    <name type="common">Gunnison's prairie dog</name>
    <name type="synonym">Spermophilus gunnisoni</name>
    <dbReference type="NCBI Taxonomy" id="45479"/>
</organismHost>
<protein>
    <submittedName>
        <fullName evidence="1">Uncharacterized protein</fullName>
    </submittedName>
</protein>
<proteinExistence type="predicted"/>
<organismHost>
    <name type="scientific">Heliosciurus ruwenzorii</name>
    <name type="common">Ruwenzori sun squirrel</name>
    <dbReference type="NCBI Taxonomy" id="226685"/>
</organismHost>
<dbReference type="EMBL" id="MN648051">
    <property type="protein sequence ID" value="QGQ59727.1"/>
    <property type="molecule type" value="Genomic_DNA"/>
</dbReference>
<organismHost>
    <name type="scientific">Cynomys mexicanus</name>
    <name type="common">Mexican prairie dog</name>
    <dbReference type="NCBI Taxonomy" id="99826"/>
</organismHost>
<sequence length="72" mass="8533">MYYANICLDFDNNVYTVKDKNYTNAVIEYPVVCNFRRYSESESDSDIDDRAELPNAIMIIFIMVLENMIKNY</sequence>
<evidence type="ECO:0000313" key="2">
    <source>
        <dbReference type="Proteomes" id="UP000424348"/>
    </source>
</evidence>
<name>A0A650BTW5_MONPV</name>
<organismHost>
    <name type="scientific">Gliridae</name>
    <name type="common">dormice</name>
    <dbReference type="NCBI Taxonomy" id="30650"/>
</organismHost>
<organismHost>
    <name type="scientific">Mus musculus</name>
    <name type="common">Mouse</name>
    <dbReference type="NCBI Taxonomy" id="10090"/>
</organismHost>
<organismHost>
    <name type="scientific">Homo sapiens</name>
    <name type="common">Human</name>
    <dbReference type="NCBI Taxonomy" id="9606"/>
</organismHost>
<organismHost>
    <name type="scientific">Cynomys parvidens</name>
    <name type="common">Utah prairie dog</name>
    <dbReference type="NCBI Taxonomy" id="99827"/>
</organismHost>
<organismHost>
    <name type="scientific">Cynomys leucurus</name>
    <name type="common">White-tailed prairie dog</name>
    <dbReference type="NCBI Taxonomy" id="99825"/>
</organismHost>
<gene>
    <name evidence="1" type="ORF">PDLMKLCO_00007</name>
</gene>
<accession>A0A650BTW5</accession>
<dbReference type="Proteomes" id="UP000424348">
    <property type="component" value="Genome"/>
</dbReference>
<reference evidence="1 2" key="1">
    <citation type="submission" date="2019-11" db="EMBL/GenBank/DDBJ databases">
        <authorList>
            <person name="Cohen Gihon I."/>
            <person name="Israeli O."/>
            <person name="Shifman O."/>
            <person name="Erez N."/>
            <person name="Melamed S."/>
            <person name="Paran N."/>
            <person name="Beth-Din A."/>
            <person name="Zvi A."/>
        </authorList>
    </citation>
    <scope>NUCLEOTIDE SEQUENCE [LARGE SCALE GENOMIC DNA]</scope>
    <source>
        <strain evidence="1 2">Israel_2018</strain>
    </source>
</reference>